<protein>
    <submittedName>
        <fullName evidence="2">Uncharacterized protein</fullName>
    </submittedName>
</protein>
<dbReference type="RefSeq" id="WP_222432812.1">
    <property type="nucleotide sequence ID" value="NZ_VOBQ01000010.1"/>
</dbReference>
<sequence length="301" mass="31092">MMAAMGLGWRLRVGVFLTVLLAACGGGSGGAGDAPWLKAEPASGADAALTGTYWDPFAPGTGFFFESQGNAGVATFYVFESHGRAVWYSAIGSLAASASGSVFKGSLQRFEGGQAGTSTVPRTPTPQLAGDVTIQFAAGGSARVQLPQRSFDALKFALDAARLPSVPAASRPTVLPETGIYWNPAESGRGYTIEVINGYANIGVFHYDGSGQPMWHLVSAALAGNGTATGDFASYRNGQTLEGGYAAPARTAEGGFFQLILLKNSVGGGGAKRCRRSCGSPPHGMNPPDSRGTSPRRFLIQ</sequence>
<name>A0A562ZQR1_9BURK</name>
<evidence type="ECO:0000313" key="2">
    <source>
        <dbReference type="EMBL" id="TWO70932.1"/>
    </source>
</evidence>
<feature type="non-terminal residue" evidence="2">
    <location>
        <position position="301"/>
    </location>
</feature>
<accession>A0A562ZQR1</accession>
<keyword evidence="3" id="KW-1185">Reference proteome</keyword>
<organism evidence="2 3">
    <name type="scientific">Caenimonas sedimenti</name>
    <dbReference type="NCBI Taxonomy" id="2596921"/>
    <lineage>
        <taxon>Bacteria</taxon>
        <taxon>Pseudomonadati</taxon>
        <taxon>Pseudomonadota</taxon>
        <taxon>Betaproteobacteria</taxon>
        <taxon>Burkholderiales</taxon>
        <taxon>Comamonadaceae</taxon>
        <taxon>Caenimonas</taxon>
    </lineage>
</organism>
<dbReference type="Proteomes" id="UP000318199">
    <property type="component" value="Unassembled WGS sequence"/>
</dbReference>
<feature type="region of interest" description="Disordered" evidence="1">
    <location>
        <begin position="272"/>
        <end position="301"/>
    </location>
</feature>
<comment type="caution">
    <text evidence="2">The sequence shown here is derived from an EMBL/GenBank/DDBJ whole genome shotgun (WGS) entry which is preliminary data.</text>
</comment>
<gene>
    <name evidence="2" type="ORF">FN976_13320</name>
</gene>
<proteinExistence type="predicted"/>
<dbReference type="AlphaFoldDB" id="A0A562ZQR1"/>
<dbReference type="EMBL" id="VOBQ01000010">
    <property type="protein sequence ID" value="TWO70932.1"/>
    <property type="molecule type" value="Genomic_DNA"/>
</dbReference>
<evidence type="ECO:0000256" key="1">
    <source>
        <dbReference type="SAM" id="MobiDB-lite"/>
    </source>
</evidence>
<evidence type="ECO:0000313" key="3">
    <source>
        <dbReference type="Proteomes" id="UP000318199"/>
    </source>
</evidence>
<reference evidence="2 3" key="1">
    <citation type="submission" date="2019-07" db="EMBL/GenBank/DDBJ databases">
        <title>Caenimonas sedimenti sp. nov., isolated from activated sludge.</title>
        <authorList>
            <person name="Xu J."/>
        </authorList>
    </citation>
    <scope>NUCLEOTIDE SEQUENCE [LARGE SCALE GENOMIC DNA]</scope>
    <source>
        <strain evidence="2 3">HX-9-20</strain>
    </source>
</reference>